<keyword evidence="2" id="KW-1185">Reference proteome</keyword>
<accession>A0ACC7NUA6</accession>
<dbReference type="EMBL" id="JBJURJ010000004">
    <property type="protein sequence ID" value="MFM9328050.1"/>
    <property type="molecule type" value="Genomic_DNA"/>
</dbReference>
<organism evidence="1 2">
    <name type="scientific">Paenibacillus mesotrionivorans</name>
    <dbReference type="NCBI Taxonomy" id="3160968"/>
    <lineage>
        <taxon>Bacteria</taxon>
        <taxon>Bacillati</taxon>
        <taxon>Bacillota</taxon>
        <taxon>Bacilli</taxon>
        <taxon>Bacillales</taxon>
        <taxon>Paenibacillaceae</taxon>
        <taxon>Paenibacillus</taxon>
    </lineage>
</organism>
<dbReference type="Proteomes" id="UP001631969">
    <property type="component" value="Unassembled WGS sequence"/>
</dbReference>
<evidence type="ECO:0000313" key="2">
    <source>
        <dbReference type="Proteomes" id="UP001631969"/>
    </source>
</evidence>
<gene>
    <name evidence="1" type="ORF">ACI1P1_07125</name>
</gene>
<evidence type="ECO:0000313" key="1">
    <source>
        <dbReference type="EMBL" id="MFM9328050.1"/>
    </source>
</evidence>
<name>A0ACC7NUA6_9BACL</name>
<sequence>MYFMFWLFILIAGVLLLHKSRERDEDFLVLKLLGYYFLGSFTFHLNGLVLPLGFLITLFMRPNSNRSIKRGAAIFGLVMMILGLLVR</sequence>
<proteinExistence type="predicted"/>
<reference evidence="1" key="1">
    <citation type="submission" date="2024-12" db="EMBL/GenBank/DDBJ databases">
        <authorList>
            <person name="Wu N."/>
        </authorList>
    </citation>
    <scope>NUCLEOTIDE SEQUENCE</scope>
    <source>
        <strain evidence="1">P15</strain>
    </source>
</reference>
<comment type="caution">
    <text evidence="1">The sequence shown here is derived from an EMBL/GenBank/DDBJ whole genome shotgun (WGS) entry which is preliminary data.</text>
</comment>
<protein>
    <submittedName>
        <fullName evidence="1">Uncharacterized protein</fullName>
    </submittedName>
</protein>